<keyword evidence="9" id="KW-0406">Ion transport</keyword>
<dbReference type="Gene3D" id="1.20.1730.10">
    <property type="entry name" value="Sodium/glucose cotransporter"/>
    <property type="match status" value="1"/>
</dbReference>
<dbReference type="Proteomes" id="UP000008457">
    <property type="component" value="Chromosome"/>
</dbReference>
<evidence type="ECO:0000256" key="7">
    <source>
        <dbReference type="ARBA" id="ARBA00022989"/>
    </source>
</evidence>
<evidence type="ECO:0000256" key="6">
    <source>
        <dbReference type="ARBA" id="ARBA00022847"/>
    </source>
</evidence>
<dbReference type="GO" id="GO:0015293">
    <property type="term" value="F:symporter activity"/>
    <property type="evidence" value="ECO:0007669"/>
    <property type="project" value="UniProtKB-KW"/>
</dbReference>
<proteinExistence type="inferred from homology"/>
<evidence type="ECO:0000256" key="1">
    <source>
        <dbReference type="ARBA" id="ARBA00004651"/>
    </source>
</evidence>
<evidence type="ECO:0000256" key="3">
    <source>
        <dbReference type="ARBA" id="ARBA00022448"/>
    </source>
</evidence>
<dbReference type="Pfam" id="PF00474">
    <property type="entry name" value="SSF"/>
    <property type="match status" value="1"/>
</dbReference>
<keyword evidence="4" id="KW-1003">Cell membrane</keyword>
<reference evidence="16" key="1">
    <citation type="submission" date="2010-11" db="EMBL/GenBank/DDBJ databases">
        <title>The complete genome of Mahella australiensis DSM 15567.</title>
        <authorList>
            <consortium name="US DOE Joint Genome Institute (JGI-PGF)"/>
            <person name="Lucas S."/>
            <person name="Copeland A."/>
            <person name="Lapidus A."/>
            <person name="Bruce D."/>
            <person name="Goodwin L."/>
            <person name="Pitluck S."/>
            <person name="Kyrpides N."/>
            <person name="Mavromatis K."/>
            <person name="Pagani I."/>
            <person name="Ivanova N."/>
            <person name="Teshima H."/>
            <person name="Brettin T."/>
            <person name="Detter J.C."/>
            <person name="Han C."/>
            <person name="Tapia R."/>
            <person name="Land M."/>
            <person name="Hauser L."/>
            <person name="Markowitz V."/>
            <person name="Cheng J.-F."/>
            <person name="Hugenholtz P."/>
            <person name="Woyke T."/>
            <person name="Wu D."/>
            <person name="Spring S."/>
            <person name="Pukall R."/>
            <person name="Steenblock K."/>
            <person name="Schneider S."/>
            <person name="Klenk H.-P."/>
            <person name="Eisen J.A."/>
        </authorList>
    </citation>
    <scope>NUCLEOTIDE SEQUENCE [LARGE SCALE GENOMIC DNA]</scope>
    <source>
        <strain evidence="16">DSM 15567 / CIP 107919 / 50-1 BON</strain>
    </source>
</reference>
<feature type="transmembrane region" description="Helical" evidence="14">
    <location>
        <begin position="223"/>
        <end position="247"/>
    </location>
</feature>
<evidence type="ECO:0000313" key="15">
    <source>
        <dbReference type="EMBL" id="AEE97355.1"/>
    </source>
</evidence>
<gene>
    <name evidence="15" type="ordered locus">Mahau_2183</name>
</gene>
<evidence type="ECO:0000256" key="9">
    <source>
        <dbReference type="ARBA" id="ARBA00023065"/>
    </source>
</evidence>
<evidence type="ECO:0000256" key="10">
    <source>
        <dbReference type="ARBA" id="ARBA00023136"/>
    </source>
</evidence>
<dbReference type="eggNOG" id="COG4145">
    <property type="taxonomic scope" value="Bacteria"/>
</dbReference>
<dbReference type="PANTHER" id="PTHR48086">
    <property type="entry name" value="SODIUM/PROLINE SYMPORTER-RELATED"/>
    <property type="match status" value="1"/>
</dbReference>
<dbReference type="GO" id="GO:0006814">
    <property type="term" value="P:sodium ion transport"/>
    <property type="evidence" value="ECO:0007669"/>
    <property type="project" value="UniProtKB-KW"/>
</dbReference>
<reference evidence="15 16" key="2">
    <citation type="journal article" date="2011" name="Stand. Genomic Sci.">
        <title>Complete genome sequence of Mahella australiensis type strain (50-1 BON).</title>
        <authorList>
            <person name="Sikorski J."/>
            <person name="Teshima H."/>
            <person name="Nolan M."/>
            <person name="Lucas S."/>
            <person name="Hammon N."/>
            <person name="Deshpande S."/>
            <person name="Cheng J.F."/>
            <person name="Pitluck S."/>
            <person name="Liolios K."/>
            <person name="Pagani I."/>
            <person name="Ivanova N."/>
            <person name="Huntemann M."/>
            <person name="Mavromatis K."/>
            <person name="Ovchinikova G."/>
            <person name="Pati A."/>
            <person name="Tapia R."/>
            <person name="Han C."/>
            <person name="Goodwin L."/>
            <person name="Chen A."/>
            <person name="Palaniappan K."/>
            <person name="Land M."/>
            <person name="Hauser L."/>
            <person name="Ngatchou-Djao O.D."/>
            <person name="Rohde M."/>
            <person name="Pukall R."/>
            <person name="Spring S."/>
            <person name="Abt B."/>
            <person name="Goker M."/>
            <person name="Detter J.C."/>
            <person name="Woyke T."/>
            <person name="Bristow J."/>
            <person name="Markowitz V."/>
            <person name="Hugenholtz P."/>
            <person name="Eisen J.A."/>
            <person name="Kyrpides N.C."/>
            <person name="Klenk H.P."/>
            <person name="Lapidus A."/>
        </authorList>
    </citation>
    <scope>NUCLEOTIDE SEQUENCE [LARGE SCALE GENOMIC DNA]</scope>
    <source>
        <strain evidence="16">DSM 15567 / CIP 107919 / 50-1 BON</strain>
    </source>
</reference>
<evidence type="ECO:0000256" key="2">
    <source>
        <dbReference type="ARBA" id="ARBA00006434"/>
    </source>
</evidence>
<keyword evidence="10 14" id="KW-0472">Membrane</keyword>
<dbReference type="PROSITE" id="PS50283">
    <property type="entry name" value="NA_SOLUT_SYMP_3"/>
    <property type="match status" value="1"/>
</dbReference>
<feature type="transmembrane region" description="Helical" evidence="14">
    <location>
        <begin position="183"/>
        <end position="203"/>
    </location>
</feature>
<organism evidence="15 16">
    <name type="scientific">Mahella australiensis (strain DSM 15567 / CIP 107919 / 50-1 BON)</name>
    <dbReference type="NCBI Taxonomy" id="697281"/>
    <lineage>
        <taxon>Bacteria</taxon>
        <taxon>Bacillati</taxon>
        <taxon>Bacillota</taxon>
        <taxon>Clostridia</taxon>
        <taxon>Thermoanaerobacterales</taxon>
        <taxon>Thermoanaerobacterales Family IV. Incertae Sedis</taxon>
        <taxon>Mahella</taxon>
    </lineage>
</organism>
<dbReference type="OrthoDB" id="9810181at2"/>
<evidence type="ECO:0000256" key="14">
    <source>
        <dbReference type="SAM" id="Phobius"/>
    </source>
</evidence>
<evidence type="ECO:0000256" key="11">
    <source>
        <dbReference type="ARBA" id="ARBA00023201"/>
    </source>
</evidence>
<feature type="transmembrane region" description="Helical" evidence="14">
    <location>
        <begin position="451"/>
        <end position="477"/>
    </location>
</feature>
<dbReference type="HOGENOM" id="CLU_018808_15_2_9"/>
<keyword evidence="5 14" id="KW-0812">Transmembrane</keyword>
<feature type="transmembrane region" description="Helical" evidence="14">
    <location>
        <begin position="153"/>
        <end position="176"/>
    </location>
</feature>
<keyword evidence="3" id="KW-0813">Transport</keyword>
<evidence type="ECO:0000256" key="13">
    <source>
        <dbReference type="RuleBase" id="RU362091"/>
    </source>
</evidence>
<dbReference type="AlphaFoldDB" id="F4A3A0"/>
<accession>F4A3A0</accession>
<comment type="subcellular location">
    <subcellularLocation>
        <location evidence="1">Cell membrane</location>
        <topology evidence="1">Multi-pass membrane protein</topology>
    </subcellularLocation>
</comment>
<evidence type="ECO:0000256" key="4">
    <source>
        <dbReference type="ARBA" id="ARBA00022475"/>
    </source>
</evidence>
<feature type="transmembrane region" description="Helical" evidence="14">
    <location>
        <begin position="68"/>
        <end position="91"/>
    </location>
</feature>
<evidence type="ECO:0000313" key="16">
    <source>
        <dbReference type="Proteomes" id="UP000008457"/>
    </source>
</evidence>
<dbReference type="PANTHER" id="PTHR48086:SF3">
    <property type="entry name" value="SODIUM_PROLINE SYMPORTER"/>
    <property type="match status" value="1"/>
</dbReference>
<evidence type="ECO:0000256" key="12">
    <source>
        <dbReference type="ARBA" id="ARBA00033708"/>
    </source>
</evidence>
<dbReference type="EMBL" id="CP002360">
    <property type="protein sequence ID" value="AEE97355.1"/>
    <property type="molecule type" value="Genomic_DNA"/>
</dbReference>
<dbReference type="KEGG" id="mas:Mahau_2183"/>
<name>F4A3A0_MAHA5</name>
<protein>
    <submittedName>
        <fullName evidence="15">Na+/solute symporter</fullName>
    </submittedName>
</protein>
<keyword evidence="7 14" id="KW-1133">Transmembrane helix</keyword>
<feature type="transmembrane region" description="Helical" evidence="14">
    <location>
        <begin position="395"/>
        <end position="415"/>
    </location>
</feature>
<feature type="transmembrane region" description="Helical" evidence="14">
    <location>
        <begin position="44"/>
        <end position="62"/>
    </location>
</feature>
<feature type="transmembrane region" description="Helical" evidence="14">
    <location>
        <begin position="322"/>
        <end position="350"/>
    </location>
</feature>
<evidence type="ECO:0000256" key="8">
    <source>
        <dbReference type="ARBA" id="ARBA00023053"/>
    </source>
</evidence>
<evidence type="ECO:0000256" key="5">
    <source>
        <dbReference type="ARBA" id="ARBA00022692"/>
    </source>
</evidence>
<feature type="transmembrane region" description="Helical" evidence="14">
    <location>
        <begin position="371"/>
        <end position="389"/>
    </location>
</feature>
<dbReference type="RefSeq" id="WP_013781782.1">
    <property type="nucleotide sequence ID" value="NC_015520.1"/>
</dbReference>
<dbReference type="GO" id="GO:0005886">
    <property type="term" value="C:plasma membrane"/>
    <property type="evidence" value="ECO:0007669"/>
    <property type="project" value="UniProtKB-SubCell"/>
</dbReference>
<keyword evidence="16" id="KW-1185">Reference proteome</keyword>
<keyword evidence="8" id="KW-0915">Sodium</keyword>
<keyword evidence="6" id="KW-0769">Symport</keyword>
<dbReference type="InterPro" id="IPR001734">
    <property type="entry name" value="Na/solute_symporter"/>
</dbReference>
<feature type="transmembrane region" description="Helical" evidence="14">
    <location>
        <begin position="427"/>
        <end position="445"/>
    </location>
</feature>
<comment type="catalytic activity">
    <reaction evidence="12">
        <text>L-proline(in) + Na(+)(in) = L-proline(out) + Na(+)(out)</text>
        <dbReference type="Rhea" id="RHEA:28967"/>
        <dbReference type="ChEBI" id="CHEBI:29101"/>
        <dbReference type="ChEBI" id="CHEBI:60039"/>
    </reaction>
</comment>
<dbReference type="InterPro" id="IPR038377">
    <property type="entry name" value="Na/Glc_symporter_sf"/>
</dbReference>
<dbReference type="STRING" id="697281.Mahau_2183"/>
<feature type="transmembrane region" description="Helical" evidence="14">
    <location>
        <begin position="6"/>
        <end position="23"/>
    </location>
</feature>
<feature type="transmembrane region" description="Helical" evidence="14">
    <location>
        <begin position="267"/>
        <end position="287"/>
    </location>
</feature>
<comment type="similarity">
    <text evidence="2 13">Belongs to the sodium:solute symporter (SSF) (TC 2.A.21) family.</text>
</comment>
<sequence>MVEGLFLTVYIAIVLLVSFFSMRRIKGMDEYLLGSRSINPWMSAFSYGTAYFSAVLFIGYAGKTGWSFGLSGLWVAIGNTVVGSLLAWLVLGKRTREMTQRLGVSTMPGFIGIRYNSKALKIVSALIIFVFLVPYSASVYMGLSYLFEQIFHIPYTVIMIIMALFTALYLFIGGFLAETIMDFIQGIVMIIGTVLMVFFVINSNEVGGLSSMITSLKAIDPKLIAPVGPGGFVPLLSLVVLTSLGTWGLPQMIHKFYTVKDGPPMKAATVVSTLFALLISGGVYFVGSTSRIFFPDSMPMLNGVPNPDLIIPQIISPTLPEIVLSVIMVLVLAASMSTLASIVMASASAIAVDLIQDTLAPKKMNPKHIMLIMRVLCVVFVGLSLLLALVPNPIISLMSLSWGAVAGSLLAPYLYGLYWRGTTRAGVWAGIITSLGISIGGALYAGLSSPLITVFSAAAIVIPIAIVPAVSAISAALPQQHIDMVYNTAEEIA</sequence>
<dbReference type="InterPro" id="IPR050277">
    <property type="entry name" value="Sodium:Solute_Symporter"/>
</dbReference>
<feature type="transmembrane region" description="Helical" evidence="14">
    <location>
        <begin position="122"/>
        <end position="147"/>
    </location>
</feature>
<keyword evidence="11" id="KW-0739">Sodium transport</keyword>